<organism evidence="1 2">
    <name type="scientific">Phytohabitans flavus</name>
    <dbReference type="NCBI Taxonomy" id="1076124"/>
    <lineage>
        <taxon>Bacteria</taxon>
        <taxon>Bacillati</taxon>
        <taxon>Actinomycetota</taxon>
        <taxon>Actinomycetes</taxon>
        <taxon>Micromonosporales</taxon>
        <taxon>Micromonosporaceae</taxon>
    </lineage>
</organism>
<gene>
    <name evidence="1" type="ORF">Pflav_015290</name>
</gene>
<accession>A0A6F8XMU8</accession>
<reference evidence="1 2" key="1">
    <citation type="submission" date="2020-03" db="EMBL/GenBank/DDBJ databases">
        <title>Whole genome shotgun sequence of Phytohabitans flavus NBRC 107702.</title>
        <authorList>
            <person name="Komaki H."/>
            <person name="Tamura T."/>
        </authorList>
    </citation>
    <scope>NUCLEOTIDE SEQUENCE [LARGE SCALE GENOMIC DNA]</scope>
    <source>
        <strain evidence="1 2">NBRC 107702</strain>
    </source>
</reference>
<keyword evidence="2" id="KW-1185">Reference proteome</keyword>
<dbReference type="KEGG" id="pfla:Pflav_015290"/>
<protein>
    <submittedName>
        <fullName evidence="1">Uncharacterized protein</fullName>
    </submittedName>
</protein>
<dbReference type="EMBL" id="AP022870">
    <property type="protein sequence ID" value="BCB75119.1"/>
    <property type="molecule type" value="Genomic_DNA"/>
</dbReference>
<dbReference type="AlphaFoldDB" id="A0A6F8XMU8"/>
<reference evidence="1 2" key="2">
    <citation type="submission" date="2020-03" db="EMBL/GenBank/DDBJ databases">
        <authorList>
            <person name="Ichikawa N."/>
            <person name="Kimura A."/>
            <person name="Kitahashi Y."/>
            <person name="Uohara A."/>
        </authorList>
    </citation>
    <scope>NUCLEOTIDE SEQUENCE [LARGE SCALE GENOMIC DNA]</scope>
    <source>
        <strain evidence="1 2">NBRC 107702</strain>
    </source>
</reference>
<sequence>MQTSNTVCNCTKVTRACIGTRTVNVTDSKGGTWPDEDWFAVNAPHRRRGARRLRRRAHDPARAEIGSRICTRSSEV</sequence>
<proteinExistence type="predicted"/>
<evidence type="ECO:0000313" key="1">
    <source>
        <dbReference type="EMBL" id="BCB75119.1"/>
    </source>
</evidence>
<name>A0A6F8XMU8_9ACTN</name>
<evidence type="ECO:0000313" key="2">
    <source>
        <dbReference type="Proteomes" id="UP000502508"/>
    </source>
</evidence>
<dbReference type="Proteomes" id="UP000502508">
    <property type="component" value="Chromosome"/>
</dbReference>